<accession>A0ABW5S5F5</accession>
<evidence type="ECO:0000256" key="1">
    <source>
        <dbReference type="ARBA" id="ARBA00004651"/>
    </source>
</evidence>
<feature type="transmembrane region" description="Helical" evidence="6">
    <location>
        <begin position="7"/>
        <end position="27"/>
    </location>
</feature>
<keyword evidence="3 6" id="KW-0812">Transmembrane</keyword>
<feature type="transmembrane region" description="Helical" evidence="6">
    <location>
        <begin position="70"/>
        <end position="92"/>
    </location>
</feature>
<feature type="transmembrane region" description="Helical" evidence="6">
    <location>
        <begin position="340"/>
        <end position="364"/>
    </location>
</feature>
<feature type="transmembrane region" description="Helical" evidence="6">
    <location>
        <begin position="251"/>
        <end position="271"/>
    </location>
</feature>
<keyword evidence="5 6" id="KW-0472">Membrane</keyword>
<evidence type="ECO:0000313" key="8">
    <source>
        <dbReference type="EMBL" id="MFD2693755.1"/>
    </source>
</evidence>
<feature type="transmembrane region" description="Helical" evidence="6">
    <location>
        <begin position="168"/>
        <end position="187"/>
    </location>
</feature>
<dbReference type="InterPro" id="IPR001958">
    <property type="entry name" value="Tet-R_TetA/multi-R_MdtG-like"/>
</dbReference>
<dbReference type="PRINTS" id="PR01035">
    <property type="entry name" value="TCRTETA"/>
</dbReference>
<dbReference type="InterPro" id="IPR020846">
    <property type="entry name" value="MFS_dom"/>
</dbReference>
<feature type="transmembrane region" description="Helical" evidence="6">
    <location>
        <begin position="39"/>
        <end position="58"/>
    </location>
</feature>
<organism evidence="8 9">
    <name type="scientific">Sporolactobacillus shoreicorticis</name>
    <dbReference type="NCBI Taxonomy" id="1923877"/>
    <lineage>
        <taxon>Bacteria</taxon>
        <taxon>Bacillati</taxon>
        <taxon>Bacillota</taxon>
        <taxon>Bacilli</taxon>
        <taxon>Bacillales</taxon>
        <taxon>Sporolactobacillaceae</taxon>
        <taxon>Sporolactobacillus</taxon>
    </lineage>
</organism>
<keyword evidence="4 6" id="KW-1133">Transmembrane helix</keyword>
<evidence type="ECO:0000256" key="5">
    <source>
        <dbReference type="ARBA" id="ARBA00023136"/>
    </source>
</evidence>
<sequence length="402" mass="43003">MSRTKNNLFLATFINYLAIYITMPVLVPISKIAYLSPSQTGLMVSVGSLSMMLGGPLWGKLSDTLGRKKIMITGMLGVGITYVLYIALFGYSMIQGQFVMTAFVFLILGRIVLGIFLPAMPSAGNALMADITDQASRAKGMALLGFATGLAMVLGPVIGGLLSGLGSLFIPFYMTIAISVLTGLYLIKALPRTEPVGVAGHEKIRGSKVFSFQLISWLLLGCSTMLVMVMVQLVMPLLLHDVFGYSNVSSAGQASILFFVMGTALIVTQILQMKVLNWQPTRLIIVGTIFMIAALLIMAFTHSYLLFAASFIFVGASLAFGLTAMSAGCSLCVSKEHQGIVSGIVAMTQGISGIVAPILGTVLYEINYVLPFYVFLAIIIAAFITFIISRAADKAEEPAFTQ</sequence>
<feature type="domain" description="Major facilitator superfamily (MFS) profile" evidence="7">
    <location>
        <begin position="4"/>
        <end position="394"/>
    </location>
</feature>
<dbReference type="RefSeq" id="WP_253065597.1">
    <property type="nucleotide sequence ID" value="NZ_JAMXWM010000051.1"/>
</dbReference>
<comment type="subcellular location">
    <subcellularLocation>
        <location evidence="1">Cell membrane</location>
        <topology evidence="1">Multi-pass membrane protein</topology>
    </subcellularLocation>
</comment>
<dbReference type="PANTHER" id="PTHR23546">
    <property type="entry name" value="TRANSPORT PROTEIN"/>
    <property type="match status" value="1"/>
</dbReference>
<name>A0ABW5S5F5_9BACL</name>
<feature type="transmembrane region" description="Helical" evidence="6">
    <location>
        <begin position="370"/>
        <end position="388"/>
    </location>
</feature>
<dbReference type="Gene3D" id="1.20.1250.20">
    <property type="entry name" value="MFS general substrate transporter like domains"/>
    <property type="match status" value="1"/>
</dbReference>
<evidence type="ECO:0000256" key="4">
    <source>
        <dbReference type="ARBA" id="ARBA00022989"/>
    </source>
</evidence>
<comment type="caution">
    <text evidence="8">The sequence shown here is derived from an EMBL/GenBank/DDBJ whole genome shotgun (WGS) entry which is preliminary data.</text>
</comment>
<proteinExistence type="predicted"/>
<evidence type="ECO:0000259" key="7">
    <source>
        <dbReference type="PROSITE" id="PS50850"/>
    </source>
</evidence>
<dbReference type="PROSITE" id="PS50850">
    <property type="entry name" value="MFS"/>
    <property type="match status" value="1"/>
</dbReference>
<dbReference type="InterPro" id="IPR036259">
    <property type="entry name" value="MFS_trans_sf"/>
</dbReference>
<protein>
    <submittedName>
        <fullName evidence="8">MFS transporter</fullName>
    </submittedName>
</protein>
<evidence type="ECO:0000256" key="6">
    <source>
        <dbReference type="SAM" id="Phobius"/>
    </source>
</evidence>
<gene>
    <name evidence="8" type="ORF">ACFSUE_08990</name>
</gene>
<reference evidence="9" key="1">
    <citation type="journal article" date="2019" name="Int. J. Syst. Evol. Microbiol.">
        <title>The Global Catalogue of Microorganisms (GCM) 10K type strain sequencing project: providing services to taxonomists for standard genome sequencing and annotation.</title>
        <authorList>
            <consortium name="The Broad Institute Genomics Platform"/>
            <consortium name="The Broad Institute Genome Sequencing Center for Infectious Disease"/>
            <person name="Wu L."/>
            <person name="Ma J."/>
        </authorList>
    </citation>
    <scope>NUCLEOTIDE SEQUENCE [LARGE SCALE GENOMIC DNA]</scope>
    <source>
        <strain evidence="9">TISTR 2466</strain>
    </source>
</reference>
<evidence type="ECO:0000256" key="2">
    <source>
        <dbReference type="ARBA" id="ARBA00022448"/>
    </source>
</evidence>
<feature type="transmembrane region" description="Helical" evidence="6">
    <location>
        <begin position="98"/>
        <end position="120"/>
    </location>
</feature>
<dbReference type="EMBL" id="JBHUMQ010000020">
    <property type="protein sequence ID" value="MFD2693755.1"/>
    <property type="molecule type" value="Genomic_DNA"/>
</dbReference>
<dbReference type="Pfam" id="PF07690">
    <property type="entry name" value="MFS_1"/>
    <property type="match status" value="1"/>
</dbReference>
<evidence type="ECO:0000313" key="9">
    <source>
        <dbReference type="Proteomes" id="UP001597399"/>
    </source>
</evidence>
<feature type="transmembrane region" description="Helical" evidence="6">
    <location>
        <begin position="214"/>
        <end position="239"/>
    </location>
</feature>
<feature type="transmembrane region" description="Helical" evidence="6">
    <location>
        <begin position="283"/>
        <end position="305"/>
    </location>
</feature>
<feature type="transmembrane region" description="Helical" evidence="6">
    <location>
        <begin position="141"/>
        <end position="162"/>
    </location>
</feature>
<keyword evidence="2" id="KW-0813">Transport</keyword>
<dbReference type="Proteomes" id="UP001597399">
    <property type="component" value="Unassembled WGS sequence"/>
</dbReference>
<dbReference type="InterPro" id="IPR011701">
    <property type="entry name" value="MFS"/>
</dbReference>
<dbReference type="PANTHER" id="PTHR23546:SF1">
    <property type="entry name" value="MEMBRANE PROTEIN"/>
    <property type="match status" value="1"/>
</dbReference>
<keyword evidence="9" id="KW-1185">Reference proteome</keyword>
<dbReference type="SUPFAM" id="SSF103473">
    <property type="entry name" value="MFS general substrate transporter"/>
    <property type="match status" value="1"/>
</dbReference>
<feature type="transmembrane region" description="Helical" evidence="6">
    <location>
        <begin position="311"/>
        <end position="333"/>
    </location>
</feature>
<evidence type="ECO:0000256" key="3">
    <source>
        <dbReference type="ARBA" id="ARBA00022692"/>
    </source>
</evidence>